<dbReference type="Pfam" id="PF01627">
    <property type="entry name" value="Hpt"/>
    <property type="match status" value="1"/>
</dbReference>
<name>A0A1G7FYR4_9BACT</name>
<evidence type="ECO:0000313" key="3">
    <source>
        <dbReference type="EMBL" id="SDE80915.1"/>
    </source>
</evidence>
<dbReference type="GO" id="GO:0000160">
    <property type="term" value="P:phosphorelay signal transduction system"/>
    <property type="evidence" value="ECO:0007669"/>
    <property type="project" value="InterPro"/>
</dbReference>
<dbReference type="Proteomes" id="UP000198748">
    <property type="component" value="Unassembled WGS sequence"/>
</dbReference>
<dbReference type="GO" id="GO:0004672">
    <property type="term" value="F:protein kinase activity"/>
    <property type="evidence" value="ECO:0007669"/>
    <property type="project" value="UniProtKB-ARBA"/>
</dbReference>
<dbReference type="OrthoDB" id="980438at2"/>
<organism evidence="3 4">
    <name type="scientific">Dyadobacter soli</name>
    <dbReference type="NCBI Taxonomy" id="659014"/>
    <lineage>
        <taxon>Bacteria</taxon>
        <taxon>Pseudomonadati</taxon>
        <taxon>Bacteroidota</taxon>
        <taxon>Cytophagia</taxon>
        <taxon>Cytophagales</taxon>
        <taxon>Spirosomataceae</taxon>
        <taxon>Dyadobacter</taxon>
    </lineage>
</organism>
<evidence type="ECO:0000313" key="4">
    <source>
        <dbReference type="Proteomes" id="UP000198748"/>
    </source>
</evidence>
<keyword evidence="4" id="KW-1185">Reference proteome</keyword>
<keyword evidence="1" id="KW-0597">Phosphoprotein</keyword>
<dbReference type="EMBL" id="FNAN01000007">
    <property type="protein sequence ID" value="SDE80915.1"/>
    <property type="molecule type" value="Genomic_DNA"/>
</dbReference>
<dbReference type="STRING" id="659014.SAMN04487996_10756"/>
<dbReference type="InterPro" id="IPR036641">
    <property type="entry name" value="HPT_dom_sf"/>
</dbReference>
<dbReference type="RefSeq" id="WP_090149986.1">
    <property type="nucleotide sequence ID" value="NZ_FNAN01000007.1"/>
</dbReference>
<dbReference type="AlphaFoldDB" id="A0A1G7FYR4"/>
<sequence>MTMDLSLLHNLMGGDQKLVDRFVNIFKTQVPAQVAALPQLCEAQDWKGLSTALHSLKTQFNYVGMIAFAEQMRSLEEQVDDGKTSDIALKISTFTQEFQQSWQP</sequence>
<feature type="modified residue" description="Phosphohistidine" evidence="1">
    <location>
        <position position="54"/>
    </location>
</feature>
<protein>
    <submittedName>
        <fullName evidence="3">Hpt domain-containing protein</fullName>
    </submittedName>
</protein>
<feature type="domain" description="HPt" evidence="2">
    <location>
        <begin position="15"/>
        <end position="104"/>
    </location>
</feature>
<dbReference type="PROSITE" id="PS50894">
    <property type="entry name" value="HPT"/>
    <property type="match status" value="1"/>
</dbReference>
<reference evidence="4" key="1">
    <citation type="submission" date="2016-10" db="EMBL/GenBank/DDBJ databases">
        <authorList>
            <person name="Varghese N."/>
            <person name="Submissions S."/>
        </authorList>
    </citation>
    <scope>NUCLEOTIDE SEQUENCE [LARGE SCALE GENOMIC DNA]</scope>
    <source>
        <strain evidence="4">DSM 25329</strain>
    </source>
</reference>
<dbReference type="SUPFAM" id="SSF47226">
    <property type="entry name" value="Histidine-containing phosphotransfer domain, HPT domain"/>
    <property type="match status" value="1"/>
</dbReference>
<gene>
    <name evidence="3" type="ORF">SAMN04487996_10756</name>
</gene>
<evidence type="ECO:0000256" key="1">
    <source>
        <dbReference type="PROSITE-ProRule" id="PRU00110"/>
    </source>
</evidence>
<dbReference type="Gene3D" id="1.20.120.160">
    <property type="entry name" value="HPT domain"/>
    <property type="match status" value="1"/>
</dbReference>
<evidence type="ECO:0000259" key="2">
    <source>
        <dbReference type="PROSITE" id="PS50894"/>
    </source>
</evidence>
<dbReference type="InterPro" id="IPR008207">
    <property type="entry name" value="Sig_transdc_His_kin_Hpt_dom"/>
</dbReference>
<proteinExistence type="predicted"/>
<accession>A0A1G7FYR4</accession>